<dbReference type="RefSeq" id="XP_001643606.1">
    <property type="nucleotide sequence ID" value="XM_001643556.1"/>
</dbReference>
<dbReference type="OrthoDB" id="4052563at2759"/>
<feature type="region of interest" description="Disordered" evidence="2">
    <location>
        <begin position="82"/>
        <end position="128"/>
    </location>
</feature>
<dbReference type="FunCoup" id="A7TPP6">
    <property type="interactions" value="1493"/>
</dbReference>
<dbReference type="GeneID" id="5543862"/>
<dbReference type="STRING" id="436907.A7TPP6"/>
<evidence type="ECO:0000259" key="3">
    <source>
        <dbReference type="Pfam" id="PF12808"/>
    </source>
</evidence>
<dbReference type="eggNOG" id="ENOG502R9Z8">
    <property type="taxonomic scope" value="Eukaryota"/>
</dbReference>
<dbReference type="Pfam" id="PF12808">
    <property type="entry name" value="Mto2_bdg"/>
    <property type="match status" value="1"/>
</dbReference>
<evidence type="ECO:0000256" key="2">
    <source>
        <dbReference type="SAM" id="MobiDB-lite"/>
    </source>
</evidence>
<feature type="domain" description="Mto1-like Mto2p-binding" evidence="3">
    <location>
        <begin position="736"/>
        <end position="776"/>
    </location>
</feature>
<organism evidence="5">
    <name type="scientific">Vanderwaltozyma polyspora (strain ATCC 22028 / DSM 70294 / BCRC 21397 / CBS 2163 / NBRC 10782 / NRRL Y-8283 / UCD 57-17)</name>
    <name type="common">Kluyveromyces polysporus</name>
    <dbReference type="NCBI Taxonomy" id="436907"/>
    <lineage>
        <taxon>Eukaryota</taxon>
        <taxon>Fungi</taxon>
        <taxon>Dikarya</taxon>
        <taxon>Ascomycota</taxon>
        <taxon>Saccharomycotina</taxon>
        <taxon>Saccharomycetes</taxon>
        <taxon>Saccharomycetales</taxon>
        <taxon>Saccharomycetaceae</taxon>
        <taxon>Vanderwaltozyma</taxon>
    </lineage>
</organism>
<dbReference type="InParanoid" id="A7TPP6"/>
<feature type="region of interest" description="Disordered" evidence="2">
    <location>
        <begin position="1"/>
        <end position="54"/>
    </location>
</feature>
<dbReference type="HOGENOM" id="CLU_016740_0_0_1"/>
<feature type="compositionally biased region" description="Low complexity" evidence="2">
    <location>
        <begin position="1"/>
        <end position="35"/>
    </location>
</feature>
<feature type="compositionally biased region" description="Acidic residues" evidence="2">
    <location>
        <begin position="89"/>
        <end position="111"/>
    </location>
</feature>
<evidence type="ECO:0000313" key="4">
    <source>
        <dbReference type="EMBL" id="EDO15748.1"/>
    </source>
</evidence>
<accession>A7TPP6</accession>
<dbReference type="OMA" id="RKYNTER"/>
<evidence type="ECO:0000313" key="5">
    <source>
        <dbReference type="Proteomes" id="UP000000267"/>
    </source>
</evidence>
<sequence>MENYSSDTSYSASSSHGHEVGSSPLSNGLSNLNRKNNNRYKKDGMSSVDNEVSSMKNEIGLRNGRGRLDYNVFNDRNNTYNLLRGAENGDVDDDDDDDDDDENDDGIDGDGTDGGIDSSGLTIPKLQESMTPWRSLAGNRIGYKEIGDKSKLDTLSPSNSRASVINSLFSIDGAPTTAPASAGSLEIEQLQKQVTTYRLKIRTLFELIKQLSNVDDTSPDGKRDSFYKNLLKTISQNDEVEELRKQLEDLEISNIGIVDELHAKVDTLNKELTDTKKDHQATLEYVNEYIEHSEQVSNNIDEMLSMLMEKLYKISPEEKDALQKAKDISSSFVMVKMNALISTMRRVLDDLKEYQTQENDSFVIANSTEIKIDDAKSPIETSNLEDKSILDTRLEEAINDIHDEYDKFIHGMKDKVDKSSILEDTLMKKISEQNKLIQKISDLYSTQNTSSKIQRGNDENRSLKFLKESEQQLNKTIDMLNEDILKKDKTITELKYKIENFQEVTSIENKLRKELDEEIKLGKIKEKNWENLADELETDINELEIAKKKLLNIIEQLNVDIEITKRESDDAISQLENQLHSMERKYNIMDIRHKESNSEHDKLIAEIRLLEKEVKKWQEIANDAKSNSINIQKFDSEFNNFKEHLLLHMSNLLETFSKILQESSINQSEKKLQNIYKISGLAKIKLIQPRLESLYNFIETALESVVESYMALLLSENENYEGGNKYIEVNKALELRVEELERKWISERERRKLDSNASEERIQKLEKENEMLRERLFNASMKS</sequence>
<dbReference type="Proteomes" id="UP000000267">
    <property type="component" value="Unassembled WGS sequence"/>
</dbReference>
<feature type="coiled-coil region" evidence="1">
    <location>
        <begin position="723"/>
        <end position="782"/>
    </location>
</feature>
<name>A7TPP6_VANPO</name>
<gene>
    <name evidence="4" type="ORF">Kpol_1049p5</name>
</gene>
<feature type="coiled-coil region" evidence="1">
    <location>
        <begin position="526"/>
        <end position="627"/>
    </location>
</feature>
<proteinExistence type="predicted"/>
<evidence type="ECO:0000256" key="1">
    <source>
        <dbReference type="SAM" id="Coils"/>
    </source>
</evidence>
<keyword evidence="1" id="KW-0175">Coiled coil</keyword>
<reference evidence="4 5" key="1">
    <citation type="journal article" date="2007" name="Proc. Natl. Acad. Sci. U.S.A.">
        <title>Independent sorting-out of thousands of duplicated gene pairs in two yeast species descended from a whole-genome duplication.</title>
        <authorList>
            <person name="Scannell D.R."/>
            <person name="Frank A.C."/>
            <person name="Conant G.C."/>
            <person name="Byrne K.P."/>
            <person name="Woolfit M."/>
            <person name="Wolfe K.H."/>
        </authorList>
    </citation>
    <scope>NUCLEOTIDE SEQUENCE [LARGE SCALE GENOMIC DNA]</scope>
    <source>
        <strain evidence="5">ATCC 22028 / DSM 70294 / BCRC 21397 / CBS 2163 / NBRC 10782 / NRRL Y-8283 / UCD 57-17</strain>
    </source>
</reference>
<dbReference type="AlphaFoldDB" id="A7TPP6"/>
<dbReference type="InterPro" id="IPR024545">
    <property type="entry name" value="Mto1-like_Mto2p-bd"/>
</dbReference>
<feature type="coiled-coil region" evidence="1">
    <location>
        <begin position="230"/>
        <end position="278"/>
    </location>
</feature>
<dbReference type="KEGG" id="vpo:Kpol_1049p5"/>
<protein>
    <recommendedName>
        <fullName evidence="3">Mto1-like Mto2p-binding domain-containing protein</fullName>
    </recommendedName>
</protein>
<dbReference type="EMBL" id="DS480446">
    <property type="protein sequence ID" value="EDO15748.1"/>
    <property type="molecule type" value="Genomic_DNA"/>
</dbReference>
<keyword evidence="5" id="KW-1185">Reference proteome</keyword>